<evidence type="ECO:0000313" key="3">
    <source>
        <dbReference type="Proteomes" id="UP001341840"/>
    </source>
</evidence>
<dbReference type="Proteomes" id="UP001341840">
    <property type="component" value="Unassembled WGS sequence"/>
</dbReference>
<feature type="compositionally biased region" description="Acidic residues" evidence="1">
    <location>
        <begin position="48"/>
        <end position="57"/>
    </location>
</feature>
<organism evidence="2 3">
    <name type="scientific">Stylosanthes scabra</name>
    <dbReference type="NCBI Taxonomy" id="79078"/>
    <lineage>
        <taxon>Eukaryota</taxon>
        <taxon>Viridiplantae</taxon>
        <taxon>Streptophyta</taxon>
        <taxon>Embryophyta</taxon>
        <taxon>Tracheophyta</taxon>
        <taxon>Spermatophyta</taxon>
        <taxon>Magnoliopsida</taxon>
        <taxon>eudicotyledons</taxon>
        <taxon>Gunneridae</taxon>
        <taxon>Pentapetalae</taxon>
        <taxon>rosids</taxon>
        <taxon>fabids</taxon>
        <taxon>Fabales</taxon>
        <taxon>Fabaceae</taxon>
        <taxon>Papilionoideae</taxon>
        <taxon>50 kb inversion clade</taxon>
        <taxon>dalbergioids sensu lato</taxon>
        <taxon>Dalbergieae</taxon>
        <taxon>Pterocarpus clade</taxon>
        <taxon>Stylosanthes</taxon>
    </lineage>
</organism>
<comment type="caution">
    <text evidence="2">The sequence shown here is derived from an EMBL/GenBank/DDBJ whole genome shotgun (WGS) entry which is preliminary data.</text>
</comment>
<sequence length="160" mass="17970">MDGKVIEFFSEVRHVGSSSRFRLPGPSTDPAPSHVLALEDVAMRDYNSGEDSDYEEESSCHSMEEDEEVPNTPAGCPRLVLPAPLPIPDLAQLNIDARHVEDPTMEAIDVEYHTDGGAEFMVGHRMRNHEVVLMAIKNYSIRGNAEYKVVESDRLKYHCR</sequence>
<evidence type="ECO:0000313" key="2">
    <source>
        <dbReference type="EMBL" id="MED6213444.1"/>
    </source>
</evidence>
<proteinExistence type="predicted"/>
<name>A0ABU6YTX4_9FABA</name>
<keyword evidence="3" id="KW-1185">Reference proteome</keyword>
<reference evidence="2 3" key="1">
    <citation type="journal article" date="2023" name="Plants (Basel)">
        <title>Bridging the Gap: Combining Genomics and Transcriptomics Approaches to Understand Stylosanthes scabra, an Orphan Legume from the Brazilian Caatinga.</title>
        <authorList>
            <person name="Ferreira-Neto J.R.C."/>
            <person name="da Silva M.D."/>
            <person name="Binneck E."/>
            <person name="de Melo N.F."/>
            <person name="da Silva R.H."/>
            <person name="de Melo A.L.T.M."/>
            <person name="Pandolfi V."/>
            <person name="Bustamante F.O."/>
            <person name="Brasileiro-Vidal A.C."/>
            <person name="Benko-Iseppon A.M."/>
        </authorList>
    </citation>
    <scope>NUCLEOTIDE SEQUENCE [LARGE SCALE GENOMIC DNA]</scope>
    <source>
        <tissue evidence="2">Leaves</tissue>
    </source>
</reference>
<dbReference type="EMBL" id="JASCZI010243645">
    <property type="protein sequence ID" value="MED6213444.1"/>
    <property type="molecule type" value="Genomic_DNA"/>
</dbReference>
<gene>
    <name evidence="2" type="ORF">PIB30_093396</name>
</gene>
<protein>
    <recommendedName>
        <fullName evidence="4">Transposase</fullName>
    </recommendedName>
</protein>
<feature type="region of interest" description="Disordered" evidence="1">
    <location>
        <begin position="48"/>
        <end position="74"/>
    </location>
</feature>
<evidence type="ECO:0000256" key="1">
    <source>
        <dbReference type="SAM" id="MobiDB-lite"/>
    </source>
</evidence>
<evidence type="ECO:0008006" key="4">
    <source>
        <dbReference type="Google" id="ProtNLM"/>
    </source>
</evidence>
<accession>A0ABU6YTX4</accession>